<protein>
    <submittedName>
        <fullName evidence="10">Phospholipase C/P1 nuclease domain-containing protein</fullName>
    </submittedName>
</protein>
<name>A0A5C3MAL4_9AGAR</name>
<reference evidence="10 11" key="1">
    <citation type="journal article" date="2019" name="Nat. Ecol. Evol.">
        <title>Megaphylogeny resolves global patterns of mushroom evolution.</title>
        <authorList>
            <person name="Varga T."/>
            <person name="Krizsan K."/>
            <person name="Foldi C."/>
            <person name="Dima B."/>
            <person name="Sanchez-Garcia M."/>
            <person name="Sanchez-Ramirez S."/>
            <person name="Szollosi G.J."/>
            <person name="Szarkandi J.G."/>
            <person name="Papp V."/>
            <person name="Albert L."/>
            <person name="Andreopoulos W."/>
            <person name="Angelini C."/>
            <person name="Antonin V."/>
            <person name="Barry K.W."/>
            <person name="Bougher N.L."/>
            <person name="Buchanan P."/>
            <person name="Buyck B."/>
            <person name="Bense V."/>
            <person name="Catcheside P."/>
            <person name="Chovatia M."/>
            <person name="Cooper J."/>
            <person name="Damon W."/>
            <person name="Desjardin D."/>
            <person name="Finy P."/>
            <person name="Geml J."/>
            <person name="Haridas S."/>
            <person name="Hughes K."/>
            <person name="Justo A."/>
            <person name="Karasinski D."/>
            <person name="Kautmanova I."/>
            <person name="Kiss B."/>
            <person name="Kocsube S."/>
            <person name="Kotiranta H."/>
            <person name="LaButti K.M."/>
            <person name="Lechner B.E."/>
            <person name="Liimatainen K."/>
            <person name="Lipzen A."/>
            <person name="Lukacs Z."/>
            <person name="Mihaltcheva S."/>
            <person name="Morgado L.N."/>
            <person name="Niskanen T."/>
            <person name="Noordeloos M.E."/>
            <person name="Ohm R.A."/>
            <person name="Ortiz-Santana B."/>
            <person name="Ovrebo C."/>
            <person name="Racz N."/>
            <person name="Riley R."/>
            <person name="Savchenko A."/>
            <person name="Shiryaev A."/>
            <person name="Soop K."/>
            <person name="Spirin V."/>
            <person name="Szebenyi C."/>
            <person name="Tomsovsky M."/>
            <person name="Tulloss R.E."/>
            <person name="Uehling J."/>
            <person name="Grigoriev I.V."/>
            <person name="Vagvolgyi C."/>
            <person name="Papp T."/>
            <person name="Martin F.M."/>
            <person name="Miettinen O."/>
            <person name="Hibbett D.S."/>
            <person name="Nagy L.G."/>
        </authorList>
    </citation>
    <scope>NUCLEOTIDE SEQUENCE [LARGE SCALE GENOMIC DNA]</scope>
    <source>
        <strain evidence="10 11">CBS 166.37</strain>
    </source>
</reference>
<dbReference type="GO" id="GO:0006308">
    <property type="term" value="P:DNA catabolic process"/>
    <property type="evidence" value="ECO:0007669"/>
    <property type="project" value="InterPro"/>
</dbReference>
<proteinExistence type="inferred from homology"/>
<sequence>MRIASFAVAVTGLTALPGALAWGAAGHEIVATIAQVYLHPTVLPNICHILNFTDPNPNAPLCHLAPVSTWADRLRFRMRWSAALHYVGALDDYPGQRCEFPGERGWAGSKGGNVLGGIRNVTGLLERWGEGETGEEMASEALKFLVHFVGDMHMPLHLTGRDRGGNSDKVLWGGRQTNLHSLWDGLLIAKAVRTVPRNYSLPLPYPQIEGALRGTIYDSYIRRIFWEGLLNEWVDEKDGWLACPTPKEVQQPQGALQQLMSLVGMNSARDVAGETDDEFVCPYAWAQPIHKLNCEIVWPKELDEPPYTHMRIAEERERRSRLVDTHDPHSHSHDEGLTNSPDELLGAHLAGPQPKYVELDTPAYSGVITKKKVVEKLLAQGGIRLAGVLNYLFADEGMGIRQL</sequence>
<dbReference type="Gene3D" id="1.10.575.10">
    <property type="entry name" value="P1 Nuclease"/>
    <property type="match status" value="1"/>
</dbReference>
<dbReference type="AlphaFoldDB" id="A0A5C3MAL4"/>
<dbReference type="OrthoDB" id="441446at2759"/>
<keyword evidence="6" id="KW-1015">Disulfide bond</keyword>
<dbReference type="SUPFAM" id="SSF48537">
    <property type="entry name" value="Phospholipase C/P1 nuclease"/>
    <property type="match status" value="1"/>
</dbReference>
<evidence type="ECO:0000256" key="9">
    <source>
        <dbReference type="SAM" id="SignalP"/>
    </source>
</evidence>
<feature type="signal peptide" evidence="9">
    <location>
        <begin position="1"/>
        <end position="21"/>
    </location>
</feature>
<keyword evidence="9" id="KW-0732">Signal</keyword>
<evidence type="ECO:0000256" key="7">
    <source>
        <dbReference type="ARBA" id="ARBA00023180"/>
    </source>
</evidence>
<organism evidence="10 11">
    <name type="scientific">Crucibulum laeve</name>
    <dbReference type="NCBI Taxonomy" id="68775"/>
    <lineage>
        <taxon>Eukaryota</taxon>
        <taxon>Fungi</taxon>
        <taxon>Dikarya</taxon>
        <taxon>Basidiomycota</taxon>
        <taxon>Agaricomycotina</taxon>
        <taxon>Agaricomycetes</taxon>
        <taxon>Agaricomycetidae</taxon>
        <taxon>Agaricales</taxon>
        <taxon>Agaricineae</taxon>
        <taxon>Nidulariaceae</taxon>
        <taxon>Crucibulum</taxon>
    </lineage>
</organism>
<dbReference type="PANTHER" id="PTHR33146">
    <property type="entry name" value="ENDONUCLEASE 4"/>
    <property type="match status" value="1"/>
</dbReference>
<dbReference type="STRING" id="68775.A0A5C3MAL4"/>
<keyword evidence="3" id="KW-0479">Metal-binding</keyword>
<gene>
    <name evidence="10" type="ORF">BDQ12DRAFT_703699</name>
</gene>
<dbReference type="CDD" id="cd11010">
    <property type="entry name" value="S1-P1_nuclease"/>
    <property type="match status" value="1"/>
</dbReference>
<comment type="similarity">
    <text evidence="1">Belongs to the nuclease type I family.</text>
</comment>
<evidence type="ECO:0000256" key="1">
    <source>
        <dbReference type="ARBA" id="ARBA00009547"/>
    </source>
</evidence>
<keyword evidence="5" id="KW-0378">Hydrolase</keyword>
<keyword evidence="11" id="KW-1185">Reference proteome</keyword>
<dbReference type="Proteomes" id="UP000308652">
    <property type="component" value="Unassembled WGS sequence"/>
</dbReference>
<accession>A0A5C3MAL4</accession>
<dbReference type="InterPro" id="IPR008947">
    <property type="entry name" value="PLipase_C/P1_nuclease_dom_sf"/>
</dbReference>
<dbReference type="InterPro" id="IPR003154">
    <property type="entry name" value="S1/P1nuclease"/>
</dbReference>
<evidence type="ECO:0000313" key="11">
    <source>
        <dbReference type="Proteomes" id="UP000308652"/>
    </source>
</evidence>
<dbReference type="GO" id="GO:0046872">
    <property type="term" value="F:metal ion binding"/>
    <property type="evidence" value="ECO:0007669"/>
    <property type="project" value="UniProtKB-KW"/>
</dbReference>
<dbReference type="GO" id="GO:0003676">
    <property type="term" value="F:nucleic acid binding"/>
    <property type="evidence" value="ECO:0007669"/>
    <property type="project" value="InterPro"/>
</dbReference>
<dbReference type="Pfam" id="PF02265">
    <property type="entry name" value="S1-P1_nuclease"/>
    <property type="match status" value="1"/>
</dbReference>
<dbReference type="GO" id="GO:0016788">
    <property type="term" value="F:hydrolase activity, acting on ester bonds"/>
    <property type="evidence" value="ECO:0007669"/>
    <property type="project" value="InterPro"/>
</dbReference>
<feature type="chain" id="PRO_5023061235" evidence="9">
    <location>
        <begin position="22"/>
        <end position="403"/>
    </location>
</feature>
<evidence type="ECO:0000256" key="2">
    <source>
        <dbReference type="ARBA" id="ARBA00022722"/>
    </source>
</evidence>
<keyword evidence="2" id="KW-0540">Nuclease</keyword>
<evidence type="ECO:0000256" key="5">
    <source>
        <dbReference type="ARBA" id="ARBA00022801"/>
    </source>
</evidence>
<evidence type="ECO:0000256" key="3">
    <source>
        <dbReference type="ARBA" id="ARBA00022723"/>
    </source>
</evidence>
<keyword evidence="7" id="KW-0325">Glycoprotein</keyword>
<feature type="region of interest" description="Disordered" evidence="8">
    <location>
        <begin position="318"/>
        <end position="348"/>
    </location>
</feature>
<dbReference type="PANTHER" id="PTHR33146:SF29">
    <property type="entry name" value="S1_P1 NUCLEASE"/>
    <property type="match status" value="1"/>
</dbReference>
<feature type="compositionally biased region" description="Basic and acidic residues" evidence="8">
    <location>
        <begin position="318"/>
        <end position="336"/>
    </location>
</feature>
<dbReference type="EMBL" id="ML213594">
    <property type="protein sequence ID" value="TFK41665.1"/>
    <property type="molecule type" value="Genomic_DNA"/>
</dbReference>
<dbReference type="GO" id="GO:0004519">
    <property type="term" value="F:endonuclease activity"/>
    <property type="evidence" value="ECO:0007669"/>
    <property type="project" value="UniProtKB-KW"/>
</dbReference>
<keyword evidence="4" id="KW-0255">Endonuclease</keyword>
<evidence type="ECO:0000256" key="6">
    <source>
        <dbReference type="ARBA" id="ARBA00023157"/>
    </source>
</evidence>
<evidence type="ECO:0000313" key="10">
    <source>
        <dbReference type="EMBL" id="TFK41665.1"/>
    </source>
</evidence>
<evidence type="ECO:0000256" key="4">
    <source>
        <dbReference type="ARBA" id="ARBA00022759"/>
    </source>
</evidence>
<evidence type="ECO:0000256" key="8">
    <source>
        <dbReference type="SAM" id="MobiDB-lite"/>
    </source>
</evidence>